<accession>D1C737</accession>
<dbReference type="InterPro" id="IPR016160">
    <property type="entry name" value="Ald_DH_CS_CYS"/>
</dbReference>
<keyword evidence="2 4" id="KW-0560">Oxidoreductase</keyword>
<dbReference type="FunFam" id="3.40.605.10:FF:000026">
    <property type="entry name" value="Aldehyde dehydrogenase, putative"/>
    <property type="match status" value="1"/>
</dbReference>
<dbReference type="SUPFAM" id="SSF53720">
    <property type="entry name" value="ALDH-like"/>
    <property type="match status" value="1"/>
</dbReference>
<reference evidence="6" key="1">
    <citation type="journal article" date="2010" name="Stand. Genomic Sci.">
        <title>Complete genome sequence of Desulfohalobium retbaense type strain (HR(100)).</title>
        <authorList>
            <person name="Spring S."/>
            <person name="Nolan M."/>
            <person name="Lapidus A."/>
            <person name="Glavina Del Rio T."/>
            <person name="Copeland A."/>
            <person name="Tice H."/>
            <person name="Cheng J.F."/>
            <person name="Lucas S."/>
            <person name="Land M."/>
            <person name="Chen F."/>
            <person name="Bruce D."/>
            <person name="Goodwin L."/>
            <person name="Pitluck S."/>
            <person name="Ivanova N."/>
            <person name="Mavromatis K."/>
            <person name="Mikhailova N."/>
            <person name="Pati A."/>
            <person name="Chen A."/>
            <person name="Palaniappan K."/>
            <person name="Hauser L."/>
            <person name="Chang Y.J."/>
            <person name="Jeffries C.D."/>
            <person name="Munk C."/>
            <person name="Kiss H."/>
            <person name="Chain P."/>
            <person name="Han C."/>
            <person name="Brettin T."/>
            <person name="Detter J.C."/>
            <person name="Schuler E."/>
            <person name="Goker M."/>
            <person name="Rohde M."/>
            <person name="Bristow J."/>
            <person name="Eisen J.A."/>
            <person name="Markowitz V."/>
            <person name="Hugenholtz P."/>
            <person name="Kyrpides N.C."/>
            <person name="Klenk H.P."/>
        </authorList>
    </citation>
    <scope>NUCLEOTIDE SEQUENCE [LARGE SCALE GENOMIC DNA]</scope>
    <source>
        <strain evidence="6">DSM 20745</strain>
    </source>
</reference>
<sequence>MATEVTTKEYRLLIGGQFVPAASGETFPTYNPATNEVIAHVPKAGREDVNRAVAAARKAFDEGPWGKMTPMERAKRMRRVAEILRERLEEIARLETLNCGKIIIESRADVAASANCFDYYANLTGHMWGETIPMNGPLFDYTVREPYGVCGQIIPWNFPLLMAAWKVAPALAAGNTIVLKPASATPLTALVLGEICQEADIPDGVVNILTGPGVEVGAAIAEHPDVDKIAFTGETETGREILRLSAGTIKKVSLELGGKSPNIVFPDADLEEAVNGSLFAIFTNAGQRCTARTRLFLHESIHDQFLSDFIAKAGKIRVGDPLEDATQMGPVISKRQCERVLSFIERARSEGANLALGGKRPDDEVLQKGNFIEPTIFTQVQNDMTIAQQEVFGPVLSVIPFRDESEVVEMANNTIYGLAATIWTNDLKRAHRLASRIRAGNISINFPTVNPPEAPFGGFKQSGIGRELSRHALDLYTQVKNVVVNLADERFDWYGKWPVGQK</sequence>
<dbReference type="GO" id="GO:0008802">
    <property type="term" value="F:betaine-aldehyde dehydrogenase (NAD+) activity"/>
    <property type="evidence" value="ECO:0007669"/>
    <property type="project" value="UniProtKB-EC"/>
</dbReference>
<dbReference type="Proteomes" id="UP000002027">
    <property type="component" value="Chromosome 1"/>
</dbReference>
<evidence type="ECO:0000313" key="6">
    <source>
        <dbReference type="EMBL" id="ACZ37798.1"/>
    </source>
</evidence>
<proteinExistence type="inferred from homology"/>
<dbReference type="InterPro" id="IPR015590">
    <property type="entry name" value="Aldehyde_DH_dom"/>
</dbReference>
<dbReference type="FunFam" id="3.40.605.10:FF:000007">
    <property type="entry name" value="NAD/NADP-dependent betaine aldehyde dehydrogenase"/>
    <property type="match status" value="1"/>
</dbReference>
<dbReference type="InterPro" id="IPR016161">
    <property type="entry name" value="Ald_DH/histidinol_DH"/>
</dbReference>
<dbReference type="FunCoup" id="D1C737">
    <property type="interactions" value="76"/>
</dbReference>
<feature type="domain" description="Aldehyde dehydrogenase" evidence="5">
    <location>
        <begin position="19"/>
        <end position="482"/>
    </location>
</feature>
<dbReference type="InterPro" id="IPR016162">
    <property type="entry name" value="Ald_DH_N"/>
</dbReference>
<dbReference type="STRING" id="479434.Sthe_0359"/>
<dbReference type="EMBL" id="CP001823">
    <property type="protein sequence ID" value="ACZ37798.1"/>
    <property type="molecule type" value="Genomic_DNA"/>
</dbReference>
<organism evidence="6 7">
    <name type="scientific">Sphaerobacter thermophilus (strain ATCC 49802 / DSM 20745 / KCCM 41009 / NCIMB 13125 / S 6022)</name>
    <dbReference type="NCBI Taxonomy" id="479434"/>
    <lineage>
        <taxon>Bacteria</taxon>
        <taxon>Pseudomonadati</taxon>
        <taxon>Thermomicrobiota</taxon>
        <taxon>Thermomicrobia</taxon>
        <taxon>Sphaerobacterales</taxon>
        <taxon>Sphaerobacterineae</taxon>
        <taxon>Sphaerobacteraceae</taxon>
        <taxon>Sphaerobacter</taxon>
    </lineage>
</organism>
<evidence type="ECO:0000259" key="5">
    <source>
        <dbReference type="Pfam" id="PF00171"/>
    </source>
</evidence>
<dbReference type="InterPro" id="IPR029510">
    <property type="entry name" value="Ald_DH_CS_GLU"/>
</dbReference>
<dbReference type="Pfam" id="PF00171">
    <property type="entry name" value="Aldedh"/>
    <property type="match status" value="1"/>
</dbReference>
<dbReference type="InterPro" id="IPR016163">
    <property type="entry name" value="Ald_DH_C"/>
</dbReference>
<dbReference type="InParanoid" id="D1C737"/>
<dbReference type="PANTHER" id="PTHR11699">
    <property type="entry name" value="ALDEHYDE DEHYDROGENASE-RELATED"/>
    <property type="match status" value="1"/>
</dbReference>
<dbReference type="HOGENOM" id="CLU_005391_0_0_0"/>
<keyword evidence="7" id="KW-1185">Reference proteome</keyword>
<feature type="active site" evidence="3">
    <location>
        <position position="255"/>
    </location>
</feature>
<dbReference type="Gene3D" id="3.40.309.10">
    <property type="entry name" value="Aldehyde Dehydrogenase, Chain A, domain 2"/>
    <property type="match status" value="1"/>
</dbReference>
<protein>
    <submittedName>
        <fullName evidence="6">Betaine-aldehyde dehydrogenase</fullName>
        <ecNumber evidence="6">1.2.1.8</ecNumber>
    </submittedName>
</protein>
<dbReference type="PROSITE" id="PS00687">
    <property type="entry name" value="ALDEHYDE_DEHYDR_GLU"/>
    <property type="match status" value="1"/>
</dbReference>
<evidence type="ECO:0000256" key="1">
    <source>
        <dbReference type="ARBA" id="ARBA00009986"/>
    </source>
</evidence>
<dbReference type="AlphaFoldDB" id="D1C737"/>
<dbReference type="EC" id="1.2.1.8" evidence="6"/>
<evidence type="ECO:0000313" key="7">
    <source>
        <dbReference type="Proteomes" id="UP000002027"/>
    </source>
</evidence>
<dbReference type="PROSITE" id="PS00070">
    <property type="entry name" value="ALDEHYDE_DEHYDR_CYS"/>
    <property type="match status" value="1"/>
</dbReference>
<dbReference type="KEGG" id="sti:Sthe_0359"/>
<evidence type="ECO:0000256" key="3">
    <source>
        <dbReference type="PROSITE-ProRule" id="PRU10007"/>
    </source>
</evidence>
<dbReference type="OrthoDB" id="9758906at2"/>
<dbReference type="FunFam" id="3.40.309.10:FF:000012">
    <property type="entry name" value="Betaine aldehyde dehydrogenase"/>
    <property type="match status" value="1"/>
</dbReference>
<evidence type="ECO:0000256" key="4">
    <source>
        <dbReference type="RuleBase" id="RU003345"/>
    </source>
</evidence>
<gene>
    <name evidence="6" type="ordered locus">Sthe_0359</name>
</gene>
<dbReference type="RefSeq" id="WP_012870845.1">
    <property type="nucleotide sequence ID" value="NC_013523.1"/>
</dbReference>
<comment type="similarity">
    <text evidence="1 4">Belongs to the aldehyde dehydrogenase family.</text>
</comment>
<dbReference type="Gene3D" id="3.40.605.10">
    <property type="entry name" value="Aldehyde Dehydrogenase, Chain A, domain 1"/>
    <property type="match status" value="1"/>
</dbReference>
<dbReference type="eggNOG" id="COG1012">
    <property type="taxonomic scope" value="Bacteria"/>
</dbReference>
<evidence type="ECO:0000256" key="2">
    <source>
        <dbReference type="ARBA" id="ARBA00023002"/>
    </source>
</evidence>
<name>D1C737_SPHTD</name>